<dbReference type="PRINTS" id="PR00411">
    <property type="entry name" value="PNDRDTASEI"/>
</dbReference>
<dbReference type="SUPFAM" id="SSF51905">
    <property type="entry name" value="FAD/NAD(P)-binding domain"/>
    <property type="match status" value="1"/>
</dbReference>
<keyword evidence="3" id="KW-0813">Transport</keyword>
<evidence type="ECO:0000256" key="5">
    <source>
        <dbReference type="ARBA" id="ARBA00022723"/>
    </source>
</evidence>
<dbReference type="InterPro" id="IPR023753">
    <property type="entry name" value="FAD/NAD-binding_dom"/>
</dbReference>
<dbReference type="InterPro" id="IPR050260">
    <property type="entry name" value="FAD-bd_OxRdtase"/>
</dbReference>
<proteinExistence type="inferred from homology"/>
<dbReference type="PANTHER" id="PTHR43429">
    <property type="entry name" value="PYRIDINE NUCLEOTIDE-DISULFIDE OXIDOREDUCTASE DOMAIN-CONTAINING"/>
    <property type="match status" value="1"/>
</dbReference>
<comment type="caution">
    <text evidence="10">The sequence shown here is derived from an EMBL/GenBank/DDBJ whole genome shotgun (WGS) entry which is preliminary data.</text>
</comment>
<protein>
    <submittedName>
        <fullName evidence="10">FAD-dependent oxidoreductase</fullName>
    </submittedName>
</protein>
<dbReference type="EMBL" id="JBDKXB010000040">
    <property type="protein sequence ID" value="MEY6434069.1"/>
    <property type="molecule type" value="Genomic_DNA"/>
</dbReference>
<keyword evidence="7" id="KW-0249">Electron transport</keyword>
<dbReference type="PRINTS" id="PR00368">
    <property type="entry name" value="FADPNR"/>
</dbReference>
<evidence type="ECO:0000256" key="8">
    <source>
        <dbReference type="ARBA" id="ARBA00023004"/>
    </source>
</evidence>
<keyword evidence="6" id="KW-0274">FAD</keyword>
<evidence type="ECO:0000313" key="10">
    <source>
        <dbReference type="EMBL" id="MEY6434069.1"/>
    </source>
</evidence>
<dbReference type="SUPFAM" id="SSF57802">
    <property type="entry name" value="Rubredoxin-like"/>
    <property type="match status" value="1"/>
</dbReference>
<dbReference type="InterPro" id="IPR024934">
    <property type="entry name" value="Rubredoxin-like_dom"/>
</dbReference>
<evidence type="ECO:0000313" key="11">
    <source>
        <dbReference type="Proteomes" id="UP001564408"/>
    </source>
</evidence>
<keyword evidence="8" id="KW-0408">Iron</keyword>
<dbReference type="PANTHER" id="PTHR43429:SF3">
    <property type="entry name" value="NITRITE REDUCTASE [NAD(P)H]"/>
    <property type="match status" value="1"/>
</dbReference>
<name>A0ABV4BHS5_9GAMM</name>
<keyword evidence="11" id="KW-1185">Reference proteome</keyword>
<comment type="cofactor">
    <cofactor evidence="1">
        <name>FAD</name>
        <dbReference type="ChEBI" id="CHEBI:57692"/>
    </cofactor>
</comment>
<dbReference type="Pfam" id="PF07992">
    <property type="entry name" value="Pyr_redox_2"/>
    <property type="match status" value="1"/>
</dbReference>
<comment type="similarity">
    <text evidence="2">Belongs to the FAD-dependent oxidoreductase family.</text>
</comment>
<gene>
    <name evidence="10" type="ORF">ABC977_16815</name>
</gene>
<dbReference type="PRINTS" id="PR00163">
    <property type="entry name" value="RUBREDOXIN"/>
</dbReference>
<evidence type="ECO:0000256" key="3">
    <source>
        <dbReference type="ARBA" id="ARBA00022448"/>
    </source>
</evidence>
<dbReference type="RefSeq" id="WP_369668452.1">
    <property type="nucleotide sequence ID" value="NZ_JBDKXB010000040.1"/>
</dbReference>
<dbReference type="InterPro" id="IPR036188">
    <property type="entry name" value="FAD/NAD-bd_sf"/>
</dbReference>
<dbReference type="Pfam" id="PF00301">
    <property type="entry name" value="Rubredoxin"/>
    <property type="match status" value="1"/>
</dbReference>
<dbReference type="InterPro" id="IPR024935">
    <property type="entry name" value="Rubredoxin_dom"/>
</dbReference>
<evidence type="ECO:0000256" key="2">
    <source>
        <dbReference type="ARBA" id="ARBA00006442"/>
    </source>
</evidence>
<accession>A0ABV4BHS5</accession>
<keyword evidence="5" id="KW-0479">Metal-binding</keyword>
<evidence type="ECO:0000256" key="4">
    <source>
        <dbReference type="ARBA" id="ARBA00022630"/>
    </source>
</evidence>
<dbReference type="Gene3D" id="3.50.50.60">
    <property type="entry name" value="FAD/NAD(P)-binding domain"/>
    <property type="match status" value="2"/>
</dbReference>
<dbReference type="PROSITE" id="PS50903">
    <property type="entry name" value="RUBREDOXIN_LIKE"/>
    <property type="match status" value="1"/>
</dbReference>
<evidence type="ECO:0000256" key="7">
    <source>
        <dbReference type="ARBA" id="ARBA00022982"/>
    </source>
</evidence>
<sequence>MSFKRYRCATCGHIYDEAVGDQIFGVAPGTRFDDLPEEWFCSVCGDPRESFEFAGLSEHAQAVGERNNDQEGDPIVIVGAGIGGWYVAERLRQNGAKGPITIVTKDDGDYYYKPHLSVSVSSKSRGDLVIARGPERAQLLDVDLHARTQVIGLDRKKKRLLTDKGKVEYVKLVLATGAVPFRLYDRRIQQHIHQLNDLDQFESLTELLNGGSKRVLILGAGLIGCELGDHLARAGHQVAINDRAQYLLSALVSEGVSTYVHDRYVQNGIEFLLGTTMNDLAKEDGGLQIQFEDGHTMERDVVISAVGLRPNVELAARAGLDVGRGIKVDDTMRTSDPDIYAVGDCAEHEGQVFSFVEPINRQVAVIVDQLCGEGKQRFEPRMSMVLVKSHTCQIKSLPPERSSRAGSMLRHVHSSDQGVVDEWWSDDGQLLGYSACGDVAGTYEAQVFVKNVKN</sequence>
<dbReference type="Proteomes" id="UP001564408">
    <property type="component" value="Unassembled WGS sequence"/>
</dbReference>
<evidence type="ECO:0000259" key="9">
    <source>
        <dbReference type="PROSITE" id="PS50903"/>
    </source>
</evidence>
<organism evidence="10 11">
    <name type="scientific">Thioalkalicoccus limnaeus</name>
    <dbReference type="NCBI Taxonomy" id="120681"/>
    <lineage>
        <taxon>Bacteria</taxon>
        <taxon>Pseudomonadati</taxon>
        <taxon>Pseudomonadota</taxon>
        <taxon>Gammaproteobacteria</taxon>
        <taxon>Chromatiales</taxon>
        <taxon>Chromatiaceae</taxon>
        <taxon>Thioalkalicoccus</taxon>
    </lineage>
</organism>
<evidence type="ECO:0000256" key="1">
    <source>
        <dbReference type="ARBA" id="ARBA00001974"/>
    </source>
</evidence>
<feature type="domain" description="Rubredoxin-like" evidence="9">
    <location>
        <begin position="3"/>
        <end position="54"/>
    </location>
</feature>
<dbReference type="Gene3D" id="2.20.28.10">
    <property type="match status" value="1"/>
</dbReference>
<dbReference type="CDD" id="cd00730">
    <property type="entry name" value="rubredoxin"/>
    <property type="match status" value="1"/>
</dbReference>
<reference evidence="10 11" key="1">
    <citation type="submission" date="2024-05" db="EMBL/GenBank/DDBJ databases">
        <title>Genome Sequence and Characterization of the New Strain Purple Sulfur Bacterium of Genus Thioalkalicoccus.</title>
        <authorList>
            <person name="Bryantseva I.A."/>
            <person name="Kyndt J.A."/>
            <person name="Imhoff J.F."/>
        </authorList>
    </citation>
    <scope>NUCLEOTIDE SEQUENCE [LARGE SCALE GENOMIC DNA]</scope>
    <source>
        <strain evidence="10 11">Um2</strain>
    </source>
</reference>
<keyword evidence="4" id="KW-0285">Flavoprotein</keyword>
<evidence type="ECO:0000256" key="6">
    <source>
        <dbReference type="ARBA" id="ARBA00022827"/>
    </source>
</evidence>